<evidence type="ECO:0000256" key="6">
    <source>
        <dbReference type="SAM" id="Phobius"/>
    </source>
</evidence>
<evidence type="ECO:0000256" key="5">
    <source>
        <dbReference type="SAM" id="MobiDB-lite"/>
    </source>
</evidence>
<feature type="transmembrane region" description="Helical" evidence="6">
    <location>
        <begin position="12"/>
        <end position="35"/>
    </location>
</feature>
<dbReference type="Proteomes" id="UP000620104">
    <property type="component" value="Unassembled WGS sequence"/>
</dbReference>
<feature type="transmembrane region" description="Helical" evidence="6">
    <location>
        <begin position="805"/>
        <end position="822"/>
    </location>
</feature>
<feature type="compositionally biased region" description="Polar residues" evidence="5">
    <location>
        <begin position="214"/>
        <end position="223"/>
    </location>
</feature>
<sequence length="1064" mass="118266">MLFRIPITRAQAAQLFPPVLAAFLSCLFIVIRPIADLSPPYSFLILTIQILYFYPSGTLVAQVESSALAFVGALFSLGYANLFLWFAVLANRGHNDGESVWARVACSLGLAALAISTGWIRSKSPRLMNAARIVLFHGVWLLVDTSNIREMSSANFLHLFYPTLFAMLVSLLSSVIGHFLIPPYQASLRDVLHEAIDSLQHEIQIQVKGALPRQETSTPTDASESPGLSEGPEPNLPRPITQARLLNISKPARSLPKLTPVLRNLYNARRHSVTYAPLGPTAIRPFLTLLGTRIGRNAVAKGAGSDLHTAFAQRKGRRGEEETSPPFVESLPLLAATMTAALSVCARAVEDAYGWSETRREFNLRALWKRLGQPSARKSFQSGTFRSGDELRTIRSEMETAVAAFEADLLIWLEMDVFAAWPGSAAKCPVARVSLADLPSGSARAIFEQKLQSGAHGLDPDKMKRAHDARLKATSWLVAMLDLSSDISQLVAISRSLVDQADELGYAESGKRQSRIWLPKLGKHWLMKAPGKGRLVDDVGASNSAVQRHAELESAVREETEDAEYIAQHRLARDISRDDHDRHLQERDGIQRSKGNQKHSKNEKGDIRETKEHWGSLWDMAHGWRRWQLRWKLWWTSEQTLQRRIRLSKWLASGKHSKHVHYAFKMALGVMLLGLPAYLPLGSAGRDWFTESRGQWALISYLYVLDITTGATFRVGIWRLIGTISGGIVGYVGFVIARGTAYGLTAVATVASLPIAWIMLYSTYPGVGIVAGITLPPILFIPYIERSSYSEVIIIALWRAEQVSVGIIGAFLVNSFIFPYHARVRYFHCLATTLDKLAELYLTMSRDNLRPSLVYTGNVEQYMTLEQNIDAGIGQCQSLAQIQHLEISLLPKPYKLHLRVNASLSSILEVLVEIRTLRLSIPRRETVLDVLPLRQDLVSSVYITLFALSHASRSRSPLPQFLPSPREALTKWGKAVEKLLADSRPASVAPSPTGSEFNIHSPRRRPRTPTAMDLAALYAFAEREALSRLCDVLEETVELARELFGVQAFLAPQVVAAPQEEDDL</sequence>
<dbReference type="InterPro" id="IPR049453">
    <property type="entry name" value="Memb_transporter_dom"/>
</dbReference>
<dbReference type="InterPro" id="IPR052430">
    <property type="entry name" value="IVT-Associated"/>
</dbReference>
<comment type="caution">
    <text evidence="8">The sequence shown here is derived from an EMBL/GenBank/DDBJ whole genome shotgun (WGS) entry which is preliminary data.</text>
</comment>
<dbReference type="AlphaFoldDB" id="A0A8H3YIY1"/>
<evidence type="ECO:0000256" key="4">
    <source>
        <dbReference type="ARBA" id="ARBA00023136"/>
    </source>
</evidence>
<evidence type="ECO:0000259" key="7">
    <source>
        <dbReference type="Pfam" id="PF13515"/>
    </source>
</evidence>
<keyword evidence="4 6" id="KW-0472">Membrane</keyword>
<organism evidence="8 9">
    <name type="scientific">Naganishia liquefaciens</name>
    <dbReference type="NCBI Taxonomy" id="104408"/>
    <lineage>
        <taxon>Eukaryota</taxon>
        <taxon>Fungi</taxon>
        <taxon>Dikarya</taxon>
        <taxon>Basidiomycota</taxon>
        <taxon>Agaricomycotina</taxon>
        <taxon>Tremellomycetes</taxon>
        <taxon>Filobasidiales</taxon>
        <taxon>Filobasidiaceae</taxon>
        <taxon>Naganishia</taxon>
    </lineage>
</organism>
<protein>
    <recommendedName>
        <fullName evidence="7">Integral membrane bound transporter domain-containing protein</fullName>
    </recommendedName>
</protein>
<evidence type="ECO:0000256" key="2">
    <source>
        <dbReference type="ARBA" id="ARBA00022692"/>
    </source>
</evidence>
<keyword evidence="2 6" id="KW-0812">Transmembrane</keyword>
<feature type="region of interest" description="Disordered" evidence="5">
    <location>
        <begin position="210"/>
        <end position="236"/>
    </location>
</feature>
<feature type="domain" description="Integral membrane bound transporter" evidence="7">
    <location>
        <begin position="687"/>
        <end position="813"/>
    </location>
</feature>
<dbReference type="PANTHER" id="PTHR47804">
    <property type="entry name" value="60S RIBOSOMAL PROTEIN L19"/>
    <property type="match status" value="1"/>
</dbReference>
<feature type="region of interest" description="Disordered" evidence="5">
    <location>
        <begin position="985"/>
        <end position="1006"/>
    </location>
</feature>
<dbReference type="GO" id="GO:0016020">
    <property type="term" value="C:membrane"/>
    <property type="evidence" value="ECO:0007669"/>
    <property type="project" value="UniProtKB-SubCell"/>
</dbReference>
<feature type="transmembrane region" description="Helical" evidence="6">
    <location>
        <begin position="741"/>
        <end position="760"/>
    </location>
</feature>
<reference evidence="8" key="1">
    <citation type="submission" date="2020-07" db="EMBL/GenBank/DDBJ databases">
        <title>Draft Genome Sequence of a Deep-Sea Yeast, Naganishia (Cryptococcus) liquefaciens strain N6.</title>
        <authorList>
            <person name="Han Y.W."/>
            <person name="Kajitani R."/>
            <person name="Morimoto H."/>
            <person name="Parhat M."/>
            <person name="Tsubouchi H."/>
            <person name="Bakenova O."/>
            <person name="Ogata M."/>
            <person name="Argunhan B."/>
            <person name="Aoki R."/>
            <person name="Kajiwara S."/>
            <person name="Itoh T."/>
            <person name="Iwasaki H."/>
        </authorList>
    </citation>
    <scope>NUCLEOTIDE SEQUENCE</scope>
    <source>
        <strain evidence="8">N6</strain>
    </source>
</reference>
<dbReference type="PANTHER" id="PTHR47804:SF3">
    <property type="entry name" value="PROTEIN BRE4"/>
    <property type="match status" value="1"/>
</dbReference>
<name>A0A8H3YIY1_9TREE</name>
<evidence type="ECO:0000313" key="8">
    <source>
        <dbReference type="EMBL" id="GHJ89006.1"/>
    </source>
</evidence>
<feature type="region of interest" description="Disordered" evidence="5">
    <location>
        <begin position="586"/>
        <end position="606"/>
    </location>
</feature>
<evidence type="ECO:0000256" key="3">
    <source>
        <dbReference type="ARBA" id="ARBA00022989"/>
    </source>
</evidence>
<evidence type="ECO:0000256" key="1">
    <source>
        <dbReference type="ARBA" id="ARBA00004141"/>
    </source>
</evidence>
<dbReference type="Pfam" id="PF13515">
    <property type="entry name" value="FUSC_2"/>
    <property type="match status" value="1"/>
</dbReference>
<feature type="transmembrane region" description="Helical" evidence="6">
    <location>
        <begin position="716"/>
        <end position="734"/>
    </location>
</feature>
<feature type="transmembrane region" description="Helical" evidence="6">
    <location>
        <begin position="68"/>
        <end position="88"/>
    </location>
</feature>
<dbReference type="PROSITE" id="PS51257">
    <property type="entry name" value="PROKAR_LIPOPROTEIN"/>
    <property type="match status" value="1"/>
</dbReference>
<gene>
    <name evidence="8" type="ORF">NliqN6_5408</name>
</gene>
<feature type="transmembrane region" description="Helical" evidence="6">
    <location>
        <begin position="100"/>
        <end position="120"/>
    </location>
</feature>
<feature type="transmembrane region" description="Helical" evidence="6">
    <location>
        <begin position="159"/>
        <end position="181"/>
    </location>
</feature>
<feature type="transmembrane region" description="Helical" evidence="6">
    <location>
        <begin position="41"/>
        <end position="61"/>
    </location>
</feature>
<accession>A0A8H3YIY1</accession>
<keyword evidence="3 6" id="KW-1133">Transmembrane helix</keyword>
<evidence type="ECO:0000313" key="9">
    <source>
        <dbReference type="Proteomes" id="UP000620104"/>
    </source>
</evidence>
<feature type="transmembrane region" description="Helical" evidence="6">
    <location>
        <begin position="766"/>
        <end position="784"/>
    </location>
</feature>
<proteinExistence type="predicted"/>
<comment type="subcellular location">
    <subcellularLocation>
        <location evidence="1">Membrane</location>
        <topology evidence="1">Multi-pass membrane protein</topology>
    </subcellularLocation>
</comment>
<dbReference type="OrthoDB" id="68611at2759"/>
<dbReference type="EMBL" id="BLZA01000032">
    <property type="protein sequence ID" value="GHJ89006.1"/>
    <property type="molecule type" value="Genomic_DNA"/>
</dbReference>
<keyword evidence="9" id="KW-1185">Reference proteome</keyword>